<dbReference type="EMBL" id="UZAI01005475">
    <property type="protein sequence ID" value="VDO90687.1"/>
    <property type="molecule type" value="Genomic_DNA"/>
</dbReference>
<protein>
    <submittedName>
        <fullName evidence="1">Uncharacterized protein</fullName>
    </submittedName>
</protein>
<dbReference type="Pfam" id="PF20049">
    <property type="entry name" value="DUF6451"/>
    <property type="match status" value="1"/>
</dbReference>
<name>A0A183M389_9TREM</name>
<keyword evidence="2" id="KW-1185">Reference proteome</keyword>
<organism evidence="1 2">
    <name type="scientific">Schistosoma margrebowiei</name>
    <dbReference type="NCBI Taxonomy" id="48269"/>
    <lineage>
        <taxon>Eukaryota</taxon>
        <taxon>Metazoa</taxon>
        <taxon>Spiralia</taxon>
        <taxon>Lophotrochozoa</taxon>
        <taxon>Platyhelminthes</taxon>
        <taxon>Trematoda</taxon>
        <taxon>Digenea</taxon>
        <taxon>Strigeidida</taxon>
        <taxon>Schistosomatoidea</taxon>
        <taxon>Schistosomatidae</taxon>
        <taxon>Schistosoma</taxon>
    </lineage>
</organism>
<gene>
    <name evidence="1" type="ORF">SMRZ_LOCUS10514</name>
</gene>
<proteinExistence type="predicted"/>
<dbReference type="PANTHER" id="PTHR47027:SF25">
    <property type="entry name" value="REVERSE TRANSCRIPTASE DOMAIN-CONTAINING PROTEIN"/>
    <property type="match status" value="1"/>
</dbReference>
<evidence type="ECO:0000313" key="2">
    <source>
        <dbReference type="Proteomes" id="UP000277204"/>
    </source>
</evidence>
<dbReference type="Proteomes" id="UP000277204">
    <property type="component" value="Unassembled WGS sequence"/>
</dbReference>
<sequence length="124" mass="13687">MQVKTTSVAKASEAVGLNIHKGKTKILKYNTGKMYLITFDGEALEEVGTITYLGSIINKQGGSDTSVNEGFGKARAEFLQLKKIWDSKQLSTNIKVRIFNTNAKTVLLYGAENWRTTTAIIKKV</sequence>
<accession>A0A183M389</accession>
<reference evidence="1 2" key="1">
    <citation type="submission" date="2018-11" db="EMBL/GenBank/DDBJ databases">
        <authorList>
            <consortium name="Pathogen Informatics"/>
        </authorList>
    </citation>
    <scope>NUCLEOTIDE SEQUENCE [LARGE SCALE GENOMIC DNA]</scope>
    <source>
        <strain evidence="1 2">Zambia</strain>
    </source>
</reference>
<dbReference type="PANTHER" id="PTHR47027">
    <property type="entry name" value="REVERSE TRANSCRIPTASE DOMAIN-CONTAINING PROTEIN"/>
    <property type="match status" value="1"/>
</dbReference>
<dbReference type="AlphaFoldDB" id="A0A183M389"/>
<evidence type="ECO:0000313" key="1">
    <source>
        <dbReference type="EMBL" id="VDO90687.1"/>
    </source>
</evidence>
<dbReference type="InterPro" id="IPR045609">
    <property type="entry name" value="DUF6451"/>
</dbReference>